<dbReference type="AlphaFoldDB" id="A0A2H0LT39"/>
<evidence type="ECO:0000313" key="4">
    <source>
        <dbReference type="EMBL" id="PIQ87527.1"/>
    </source>
</evidence>
<proteinExistence type="predicted"/>
<accession>A0A2H0LT39</accession>
<dbReference type="InterPro" id="IPR003688">
    <property type="entry name" value="TraG/VirD4"/>
</dbReference>
<dbReference type="Pfam" id="PF12696">
    <property type="entry name" value="TraG-D_C"/>
    <property type="match status" value="1"/>
</dbReference>
<dbReference type="SUPFAM" id="SSF52540">
    <property type="entry name" value="P-loop containing nucleoside triphosphate hydrolases"/>
    <property type="match status" value="1"/>
</dbReference>
<gene>
    <name evidence="4" type="ORF">COV74_00200</name>
</gene>
<feature type="transmembrane region" description="Helical" evidence="2">
    <location>
        <begin position="44"/>
        <end position="69"/>
    </location>
</feature>
<keyword evidence="2" id="KW-0472">Membrane</keyword>
<dbReference type="Proteomes" id="UP000230859">
    <property type="component" value="Unassembled WGS sequence"/>
</dbReference>
<feature type="domain" description="TraD/TraG TraM recognition site" evidence="3">
    <location>
        <begin position="414"/>
        <end position="502"/>
    </location>
</feature>
<evidence type="ECO:0000259" key="3">
    <source>
        <dbReference type="Pfam" id="PF12696"/>
    </source>
</evidence>
<dbReference type="GO" id="GO:0016020">
    <property type="term" value="C:membrane"/>
    <property type="evidence" value="ECO:0007669"/>
    <property type="project" value="InterPro"/>
</dbReference>
<evidence type="ECO:0000313" key="5">
    <source>
        <dbReference type="Proteomes" id="UP000230859"/>
    </source>
</evidence>
<name>A0A2H0LT39_9BACT</name>
<dbReference type="EMBL" id="PCVY01000003">
    <property type="protein sequence ID" value="PIQ87527.1"/>
    <property type="molecule type" value="Genomic_DNA"/>
</dbReference>
<reference evidence="4 5" key="1">
    <citation type="submission" date="2017-09" db="EMBL/GenBank/DDBJ databases">
        <title>Depth-based differentiation of microbial function through sediment-hosted aquifers and enrichment of novel symbionts in the deep terrestrial subsurface.</title>
        <authorList>
            <person name="Probst A.J."/>
            <person name="Ladd B."/>
            <person name="Jarett J.K."/>
            <person name="Geller-Mcgrath D.E."/>
            <person name="Sieber C.M."/>
            <person name="Emerson J.B."/>
            <person name="Anantharaman K."/>
            <person name="Thomas B.C."/>
            <person name="Malmstrom R."/>
            <person name="Stieglmeier M."/>
            <person name="Klingl A."/>
            <person name="Woyke T."/>
            <person name="Ryan C.M."/>
            <person name="Banfield J.F."/>
        </authorList>
    </citation>
    <scope>NUCLEOTIDE SEQUENCE [LARGE SCALE GENOMIC DNA]</scope>
    <source>
        <strain evidence="4">CG11_big_fil_rev_8_21_14_0_20_45_26</strain>
    </source>
</reference>
<dbReference type="Pfam" id="PF02534">
    <property type="entry name" value="T4SS-DNA_transf"/>
    <property type="match status" value="1"/>
</dbReference>
<dbReference type="InterPro" id="IPR027417">
    <property type="entry name" value="P-loop_NTPase"/>
</dbReference>
<evidence type="ECO:0000256" key="2">
    <source>
        <dbReference type="SAM" id="Phobius"/>
    </source>
</evidence>
<sequence>MRNPRQAEEPFVARVLRQVFIGFPLALAEKIEGVLRQLEKPKKAWWFVLVMGAVSAALVLGGGAFWRFIARIFGFHLWDPSWKIILGLGVFYLAYLAGLMPVFLLVAWFNREAKDSLFKRRHEKRPASDLLVRRHRLRSTRHQVYAGESFYRRKPVYLTNDQRVMHTHVLGSTGTGKTESVLLPILAHDIAHKKGAIVIDGKGDKELLDRILYLVEATGRMNDFHYFSLAHPNESHTYNPLLRGNATELKDKLIGSMAWSEVFYRDMAEQAALTLLKAFLDAGRYVTFRDLYTCLTDEHSLGRLAKEVTDVSIQDDLAVMVRRFKDNKKFLSGLMANLFIASRSEFSALLDVPEPEIDLLRVYEQNEICYFALDLERYQDTSRRLGRMILQDIRAVSSYVKSDMSKLNRHFFPVFVDDAASFLDLNFIDFLNKARAAGFGIMLLHQSLADLEFRGAMNFPKQVIENTNIKIILRQDDPQSIERLAKIGGTSRTMISTYQTEEKLLGKGLTGVGSIREGQTFRIDPDLIRALRLGEAVMLWKSPSFFTDYVQLDFIGYPTFKGVWPVSKKGKSAGTRKPTKKTQSVRPPEESTDILQTPPEGREDDSEYPFERLDNLHKTPAMPEKTEETEGPSA</sequence>
<dbReference type="InterPro" id="IPR032689">
    <property type="entry name" value="TraG-D_C"/>
</dbReference>
<keyword evidence="2" id="KW-0812">Transmembrane</keyword>
<dbReference type="PANTHER" id="PTHR30121:SF6">
    <property type="entry name" value="SLR6007 PROTEIN"/>
    <property type="match status" value="1"/>
</dbReference>
<feature type="transmembrane region" description="Helical" evidence="2">
    <location>
        <begin position="89"/>
        <end position="110"/>
    </location>
</feature>
<protein>
    <recommendedName>
        <fullName evidence="3">TraD/TraG TraM recognition site domain-containing protein</fullName>
    </recommendedName>
</protein>
<evidence type="ECO:0000256" key="1">
    <source>
        <dbReference type="SAM" id="MobiDB-lite"/>
    </source>
</evidence>
<feature type="region of interest" description="Disordered" evidence="1">
    <location>
        <begin position="566"/>
        <end position="634"/>
    </location>
</feature>
<organism evidence="4 5">
    <name type="scientific">Candidatus Abzuiibacterium crystallinum</name>
    <dbReference type="NCBI Taxonomy" id="1974748"/>
    <lineage>
        <taxon>Bacteria</taxon>
        <taxon>Pseudomonadati</taxon>
        <taxon>Candidatus Omnitrophota</taxon>
        <taxon>Candidatus Abzuiibacterium</taxon>
    </lineage>
</organism>
<comment type="caution">
    <text evidence="4">The sequence shown here is derived from an EMBL/GenBank/DDBJ whole genome shotgun (WGS) entry which is preliminary data.</text>
</comment>
<dbReference type="Gene3D" id="3.40.50.300">
    <property type="entry name" value="P-loop containing nucleotide triphosphate hydrolases"/>
    <property type="match status" value="2"/>
</dbReference>
<dbReference type="InterPro" id="IPR051162">
    <property type="entry name" value="T4SS_component"/>
</dbReference>
<dbReference type="PANTHER" id="PTHR30121">
    <property type="entry name" value="UNCHARACTERIZED PROTEIN YJGR-RELATED"/>
    <property type="match status" value="1"/>
</dbReference>
<keyword evidence="2" id="KW-1133">Transmembrane helix</keyword>